<dbReference type="Proteomes" id="UP000789525">
    <property type="component" value="Unassembled WGS sequence"/>
</dbReference>
<gene>
    <name evidence="1" type="ORF">ACOLOM_LOCUS205</name>
</gene>
<comment type="caution">
    <text evidence="1">The sequence shown here is derived from an EMBL/GenBank/DDBJ whole genome shotgun (WGS) entry which is preliminary data.</text>
</comment>
<dbReference type="EMBL" id="CAJVPT010000212">
    <property type="protein sequence ID" value="CAG8440704.1"/>
    <property type="molecule type" value="Genomic_DNA"/>
</dbReference>
<protein>
    <submittedName>
        <fullName evidence="1">9457_t:CDS:1</fullName>
    </submittedName>
</protein>
<sequence length="113" mass="12106">MTSPLCNSSCTGDTLFDPSKSSSFFYNGTTWEMTYEGDAGVSGIFAKEIVNIGGIHVINQTIGPLEYEIEGIKFGIPLEDIVGDPIEGDEENCMSSIGGNTDSDLAWIIGIFL</sequence>
<name>A0ACA9JX65_9GLOM</name>
<keyword evidence="2" id="KW-1185">Reference proteome</keyword>
<evidence type="ECO:0000313" key="2">
    <source>
        <dbReference type="Proteomes" id="UP000789525"/>
    </source>
</evidence>
<proteinExistence type="predicted"/>
<reference evidence="1" key="1">
    <citation type="submission" date="2021-06" db="EMBL/GenBank/DDBJ databases">
        <authorList>
            <person name="Kallberg Y."/>
            <person name="Tangrot J."/>
            <person name="Rosling A."/>
        </authorList>
    </citation>
    <scope>NUCLEOTIDE SEQUENCE</scope>
    <source>
        <strain evidence="1">CL356</strain>
    </source>
</reference>
<organism evidence="1 2">
    <name type="scientific">Acaulospora colombiana</name>
    <dbReference type="NCBI Taxonomy" id="27376"/>
    <lineage>
        <taxon>Eukaryota</taxon>
        <taxon>Fungi</taxon>
        <taxon>Fungi incertae sedis</taxon>
        <taxon>Mucoromycota</taxon>
        <taxon>Glomeromycotina</taxon>
        <taxon>Glomeromycetes</taxon>
        <taxon>Diversisporales</taxon>
        <taxon>Acaulosporaceae</taxon>
        <taxon>Acaulospora</taxon>
    </lineage>
</organism>
<accession>A0ACA9JX65</accession>
<evidence type="ECO:0000313" key="1">
    <source>
        <dbReference type="EMBL" id="CAG8440704.1"/>
    </source>
</evidence>